<accession>A0AAW0GDE3</accession>
<name>A0AAW0GDE3_9APHY</name>
<comment type="caution">
    <text evidence="1">The sequence shown here is derived from an EMBL/GenBank/DDBJ whole genome shotgun (WGS) entry which is preliminary data.</text>
</comment>
<dbReference type="Proteomes" id="UP001385951">
    <property type="component" value="Unassembled WGS sequence"/>
</dbReference>
<dbReference type="EMBL" id="JASBNA010000012">
    <property type="protein sequence ID" value="KAK7687646.1"/>
    <property type="molecule type" value="Genomic_DNA"/>
</dbReference>
<dbReference type="AlphaFoldDB" id="A0AAW0GDE3"/>
<keyword evidence="2" id="KW-1185">Reference proteome</keyword>
<gene>
    <name evidence="1" type="ORF">QCA50_008861</name>
</gene>
<organism evidence="1 2">
    <name type="scientific">Cerrena zonata</name>
    <dbReference type="NCBI Taxonomy" id="2478898"/>
    <lineage>
        <taxon>Eukaryota</taxon>
        <taxon>Fungi</taxon>
        <taxon>Dikarya</taxon>
        <taxon>Basidiomycota</taxon>
        <taxon>Agaricomycotina</taxon>
        <taxon>Agaricomycetes</taxon>
        <taxon>Polyporales</taxon>
        <taxon>Cerrenaceae</taxon>
        <taxon>Cerrena</taxon>
    </lineage>
</organism>
<reference evidence="1 2" key="1">
    <citation type="submission" date="2022-09" db="EMBL/GenBank/DDBJ databases">
        <authorList>
            <person name="Palmer J.M."/>
        </authorList>
    </citation>
    <scope>NUCLEOTIDE SEQUENCE [LARGE SCALE GENOMIC DNA]</scope>
    <source>
        <strain evidence="1 2">DSM 7382</strain>
    </source>
</reference>
<protein>
    <submittedName>
        <fullName evidence="1">Uncharacterized protein</fullName>
    </submittedName>
</protein>
<sequence>MEEYPQTTRSIRHYECTSTGFPTCEKPVRGQPSNRLGAEASVDPCCSSSPNRILPGCRLIMGSTIRDQCPCRPSYHPQYSSTRTSIDLTLLSHVQLRTYFDVTAITITVYDYLLTLNDEVRTTDIESRLHPQYALSLDLLFLGPAPVVDGVFILRGTFAGK</sequence>
<evidence type="ECO:0000313" key="1">
    <source>
        <dbReference type="EMBL" id="KAK7687646.1"/>
    </source>
</evidence>
<evidence type="ECO:0000313" key="2">
    <source>
        <dbReference type="Proteomes" id="UP001385951"/>
    </source>
</evidence>
<proteinExistence type="predicted"/>